<dbReference type="GO" id="GO:0000287">
    <property type="term" value="F:magnesium ion binding"/>
    <property type="evidence" value="ECO:0007669"/>
    <property type="project" value="UniProtKB-UniRule"/>
</dbReference>
<accession>A0A1M6WR72</accession>
<sequence length="249" mass="27496">MNVEVFLTGHQVGEEDVEGRTVVVIDVLRASSTIITALANGARAVIPVADMDQAGKIAMNLDPSTYLLGGERDGDRIDGYHLGNSPLEYTPDVVQGKTIILNTTNGTRTIWNARSAQHLVIGSFLNADQVVQFIRKAKLDVTIICAGRNNRVALDDTLCAGLILYRLWEGQEPEHVSDAAHIALTQYLHDRDRLAHALRHSNHARWLSAKGYGADVEYCLQLDVCSVLPYYRENRLVVHKQQKPSESAS</sequence>
<evidence type="ECO:0000256" key="6">
    <source>
        <dbReference type="ARBA" id="ARBA00022842"/>
    </source>
</evidence>
<dbReference type="OrthoDB" id="4913at2"/>
<dbReference type="FunFam" id="3.90.1560.10:FF:000001">
    <property type="entry name" value="Probable 2-phosphosulfolactate phosphatase"/>
    <property type="match status" value="1"/>
</dbReference>
<dbReference type="STRING" id="633813.SAMN04488087_2395"/>
<dbReference type="SUPFAM" id="SSF142823">
    <property type="entry name" value="ComB-like"/>
    <property type="match status" value="1"/>
</dbReference>
<comment type="cofactor">
    <cofactor evidence="1 8">
        <name>Mg(2+)</name>
        <dbReference type="ChEBI" id="CHEBI:18420"/>
    </cofactor>
</comment>
<organism evidence="9 10">
    <name type="scientific">Rhodothermus profundi</name>
    <dbReference type="NCBI Taxonomy" id="633813"/>
    <lineage>
        <taxon>Bacteria</taxon>
        <taxon>Pseudomonadati</taxon>
        <taxon>Rhodothermota</taxon>
        <taxon>Rhodothermia</taxon>
        <taxon>Rhodothermales</taxon>
        <taxon>Rhodothermaceae</taxon>
        <taxon>Rhodothermus</taxon>
    </lineage>
</organism>
<protein>
    <recommendedName>
        <fullName evidence="4 8">Probable 2-phosphosulfolactate phosphatase</fullName>
        <ecNumber evidence="3 8">3.1.3.71</ecNumber>
    </recommendedName>
</protein>
<dbReference type="PANTHER" id="PTHR37311:SF1">
    <property type="entry name" value="2-PHOSPHOSULFOLACTATE PHOSPHATASE-RELATED"/>
    <property type="match status" value="1"/>
</dbReference>
<keyword evidence="5 8" id="KW-0378">Hydrolase</keyword>
<dbReference type="InterPro" id="IPR036702">
    <property type="entry name" value="ComB-like_sf"/>
</dbReference>
<evidence type="ECO:0000313" key="10">
    <source>
        <dbReference type="Proteomes" id="UP000185812"/>
    </source>
</evidence>
<evidence type="ECO:0000256" key="7">
    <source>
        <dbReference type="ARBA" id="ARBA00033711"/>
    </source>
</evidence>
<evidence type="ECO:0000313" key="9">
    <source>
        <dbReference type="EMBL" id="SHK96144.1"/>
    </source>
</evidence>
<dbReference type="GO" id="GO:0050532">
    <property type="term" value="F:2-phosphosulfolactate phosphatase activity"/>
    <property type="evidence" value="ECO:0007669"/>
    <property type="project" value="UniProtKB-UniRule"/>
</dbReference>
<dbReference type="InterPro" id="IPR005238">
    <property type="entry name" value="ComB-like"/>
</dbReference>
<evidence type="ECO:0000256" key="4">
    <source>
        <dbReference type="ARBA" id="ARBA00021948"/>
    </source>
</evidence>
<evidence type="ECO:0000256" key="5">
    <source>
        <dbReference type="ARBA" id="ARBA00022801"/>
    </source>
</evidence>
<keyword evidence="6 8" id="KW-0460">Magnesium</keyword>
<dbReference type="RefSeq" id="WP_072716203.1">
    <property type="nucleotide sequence ID" value="NZ_FRAU01000009.1"/>
</dbReference>
<comment type="catalytic activity">
    <reaction evidence="7 8">
        <text>(2R)-O-phospho-3-sulfolactate + H2O = (2R)-3-sulfolactate + phosphate</text>
        <dbReference type="Rhea" id="RHEA:23416"/>
        <dbReference type="ChEBI" id="CHEBI:15377"/>
        <dbReference type="ChEBI" id="CHEBI:15597"/>
        <dbReference type="ChEBI" id="CHEBI:43474"/>
        <dbReference type="ChEBI" id="CHEBI:58738"/>
        <dbReference type="EC" id="3.1.3.71"/>
    </reaction>
</comment>
<evidence type="ECO:0000256" key="8">
    <source>
        <dbReference type="HAMAP-Rule" id="MF_00490"/>
    </source>
</evidence>
<keyword evidence="10" id="KW-1185">Reference proteome</keyword>
<dbReference type="HAMAP" id="MF_00490">
    <property type="entry name" value="ComB"/>
    <property type="match status" value="1"/>
</dbReference>
<dbReference type="AlphaFoldDB" id="A0A1M6WR72"/>
<name>A0A1M6WR72_9BACT</name>
<proteinExistence type="inferred from homology"/>
<dbReference type="Gene3D" id="3.90.1560.10">
    <property type="entry name" value="ComB-like"/>
    <property type="match status" value="1"/>
</dbReference>
<dbReference type="PANTHER" id="PTHR37311">
    <property type="entry name" value="2-PHOSPHOSULFOLACTATE PHOSPHATASE-RELATED"/>
    <property type="match status" value="1"/>
</dbReference>
<evidence type="ECO:0000256" key="3">
    <source>
        <dbReference type="ARBA" id="ARBA00012953"/>
    </source>
</evidence>
<dbReference type="EC" id="3.1.3.71" evidence="3 8"/>
<evidence type="ECO:0000256" key="2">
    <source>
        <dbReference type="ARBA" id="ARBA00009997"/>
    </source>
</evidence>
<dbReference type="GO" id="GO:0050545">
    <property type="term" value="F:sulfopyruvate decarboxylase activity"/>
    <property type="evidence" value="ECO:0007669"/>
    <property type="project" value="TreeGrafter"/>
</dbReference>
<dbReference type="EMBL" id="FRAU01000009">
    <property type="protein sequence ID" value="SHK96144.1"/>
    <property type="molecule type" value="Genomic_DNA"/>
</dbReference>
<dbReference type="Proteomes" id="UP000185812">
    <property type="component" value="Unassembled WGS sequence"/>
</dbReference>
<evidence type="ECO:0000256" key="1">
    <source>
        <dbReference type="ARBA" id="ARBA00001946"/>
    </source>
</evidence>
<dbReference type="Pfam" id="PF04029">
    <property type="entry name" value="2-ph_phosp"/>
    <property type="match status" value="1"/>
</dbReference>
<reference evidence="10" key="1">
    <citation type="submission" date="2016-11" db="EMBL/GenBank/DDBJ databases">
        <authorList>
            <person name="Varghese N."/>
            <person name="Submissions S."/>
        </authorList>
    </citation>
    <scope>NUCLEOTIDE SEQUENCE [LARGE SCALE GENOMIC DNA]</scope>
    <source>
        <strain evidence="10">DSM 22212</strain>
    </source>
</reference>
<comment type="similarity">
    <text evidence="2 8">Belongs to the ComB family.</text>
</comment>
<gene>
    <name evidence="8" type="primary">comB</name>
    <name evidence="9" type="ORF">SAMN04488087_2395</name>
</gene>